<comment type="similarity">
    <text evidence="2">Belongs to the binding-protein-dependent transport system permease family. HisMQ subfamily.</text>
</comment>
<dbReference type="PROSITE" id="PS50928">
    <property type="entry name" value="ABC_TM1"/>
    <property type="match status" value="1"/>
</dbReference>
<evidence type="ECO:0000256" key="2">
    <source>
        <dbReference type="ARBA" id="ARBA00010072"/>
    </source>
</evidence>
<dbReference type="EMBL" id="JALKCH010000003">
    <property type="protein sequence ID" value="MCK0196182.1"/>
    <property type="molecule type" value="Genomic_DNA"/>
</dbReference>
<dbReference type="CDD" id="cd06261">
    <property type="entry name" value="TM_PBP2"/>
    <property type="match status" value="1"/>
</dbReference>
<comment type="caution">
    <text evidence="11">The sequence shown here is derived from an EMBL/GenBank/DDBJ whole genome shotgun (WGS) entry which is preliminary data.</text>
</comment>
<organism evidence="11 12">
    <name type="scientific">Ancylobacter crimeensis</name>
    <dbReference type="NCBI Taxonomy" id="2579147"/>
    <lineage>
        <taxon>Bacteria</taxon>
        <taxon>Pseudomonadati</taxon>
        <taxon>Pseudomonadota</taxon>
        <taxon>Alphaproteobacteria</taxon>
        <taxon>Hyphomicrobiales</taxon>
        <taxon>Xanthobacteraceae</taxon>
        <taxon>Ancylobacter</taxon>
    </lineage>
</organism>
<evidence type="ECO:0000256" key="1">
    <source>
        <dbReference type="ARBA" id="ARBA00004429"/>
    </source>
</evidence>
<evidence type="ECO:0000313" key="12">
    <source>
        <dbReference type="Proteomes" id="UP001203284"/>
    </source>
</evidence>
<dbReference type="Proteomes" id="UP001203284">
    <property type="component" value="Unassembled WGS sequence"/>
</dbReference>
<evidence type="ECO:0000313" key="11">
    <source>
        <dbReference type="EMBL" id="MCK0196182.1"/>
    </source>
</evidence>
<feature type="domain" description="ABC transmembrane type-1" evidence="10">
    <location>
        <begin position="41"/>
        <end position="238"/>
    </location>
</feature>
<evidence type="ECO:0000256" key="7">
    <source>
        <dbReference type="ARBA" id="ARBA00022989"/>
    </source>
</evidence>
<accession>A0ABT0D8B1</accession>
<dbReference type="InterPro" id="IPR000515">
    <property type="entry name" value="MetI-like"/>
</dbReference>
<dbReference type="PANTHER" id="PTHR30614:SF10">
    <property type="entry name" value="ARGININE ABC TRANSPORTER PERMEASE PROTEIN ARTM"/>
    <property type="match status" value="1"/>
</dbReference>
<feature type="transmembrane region" description="Helical" evidence="9">
    <location>
        <begin position="37"/>
        <end position="62"/>
    </location>
</feature>
<sequence length="253" mass="28220">MQALLGPVLDALGAGFLQIMGLIGLNTDLMQRYGLRFLGGVWVTIELVVLSVGIGMLLAWPLAIARVEGGKVLSRLAFGYSYFFRGTPLLAQTFLVYYGAGQFREELTALGLWWFFREAFYCAVLTFTLNTAAYQSEILRGAIQTLPAGQMEAAKSLGLSKLKAYWTVIMPQAAGIGLRPLGNELILMIKSSAIASVITVYDLMGVTRLAFSRSYDMEVYLWAAVLYLMMVEIVRRVWNVLERRLNRHLLVSR</sequence>
<feature type="transmembrane region" description="Helical" evidence="9">
    <location>
        <begin position="219"/>
        <end position="238"/>
    </location>
</feature>
<feature type="transmembrane region" description="Helical" evidence="9">
    <location>
        <begin position="185"/>
        <end position="207"/>
    </location>
</feature>
<protein>
    <submittedName>
        <fullName evidence="11">ABC transporter permease</fullName>
    </submittedName>
</protein>
<keyword evidence="5" id="KW-0997">Cell inner membrane</keyword>
<gene>
    <name evidence="11" type="ORF">MWN34_04580</name>
</gene>
<keyword evidence="12" id="KW-1185">Reference proteome</keyword>
<dbReference type="InterPro" id="IPR043429">
    <property type="entry name" value="ArtM/GltK/GlnP/TcyL/YhdX-like"/>
</dbReference>
<evidence type="ECO:0000256" key="8">
    <source>
        <dbReference type="ARBA" id="ARBA00023136"/>
    </source>
</evidence>
<dbReference type="SUPFAM" id="SSF161098">
    <property type="entry name" value="MetI-like"/>
    <property type="match status" value="1"/>
</dbReference>
<evidence type="ECO:0000256" key="5">
    <source>
        <dbReference type="ARBA" id="ARBA00022519"/>
    </source>
</evidence>
<dbReference type="Gene3D" id="1.10.3720.10">
    <property type="entry name" value="MetI-like"/>
    <property type="match status" value="1"/>
</dbReference>
<dbReference type="Pfam" id="PF00528">
    <property type="entry name" value="BPD_transp_1"/>
    <property type="match status" value="1"/>
</dbReference>
<reference evidence="11 12" key="1">
    <citation type="submission" date="2022-04" db="EMBL/GenBank/DDBJ databases">
        <authorList>
            <person name="Grouzdev D.S."/>
            <person name="Pantiukh K.S."/>
            <person name="Krutkina M.S."/>
        </authorList>
    </citation>
    <scope>NUCLEOTIDE SEQUENCE [LARGE SCALE GENOMIC DNA]</scope>
    <source>
        <strain evidence="11 12">6x-1</strain>
    </source>
</reference>
<dbReference type="RefSeq" id="WP_247027048.1">
    <property type="nucleotide sequence ID" value="NZ_JALKCH010000003.1"/>
</dbReference>
<keyword evidence="6 9" id="KW-0812">Transmembrane</keyword>
<keyword evidence="7 9" id="KW-1133">Transmembrane helix</keyword>
<dbReference type="NCBIfam" id="TIGR01726">
    <property type="entry name" value="HEQRo_perm_3TM"/>
    <property type="match status" value="1"/>
</dbReference>
<evidence type="ECO:0000256" key="4">
    <source>
        <dbReference type="ARBA" id="ARBA00022475"/>
    </source>
</evidence>
<evidence type="ECO:0000259" key="10">
    <source>
        <dbReference type="PROSITE" id="PS50928"/>
    </source>
</evidence>
<keyword evidence="3 9" id="KW-0813">Transport</keyword>
<feature type="transmembrane region" description="Helical" evidence="9">
    <location>
        <begin position="82"/>
        <end position="100"/>
    </location>
</feature>
<dbReference type="InterPro" id="IPR010065">
    <property type="entry name" value="AA_ABC_transptr_permease_3TM"/>
</dbReference>
<feature type="transmembrane region" description="Helical" evidence="9">
    <location>
        <begin position="6"/>
        <end position="25"/>
    </location>
</feature>
<keyword evidence="8 9" id="KW-0472">Membrane</keyword>
<dbReference type="InterPro" id="IPR035906">
    <property type="entry name" value="MetI-like_sf"/>
</dbReference>
<proteinExistence type="inferred from homology"/>
<evidence type="ECO:0000256" key="6">
    <source>
        <dbReference type="ARBA" id="ARBA00022692"/>
    </source>
</evidence>
<evidence type="ECO:0000256" key="3">
    <source>
        <dbReference type="ARBA" id="ARBA00022448"/>
    </source>
</evidence>
<dbReference type="PANTHER" id="PTHR30614">
    <property type="entry name" value="MEMBRANE COMPONENT OF AMINO ACID ABC TRANSPORTER"/>
    <property type="match status" value="1"/>
</dbReference>
<evidence type="ECO:0000256" key="9">
    <source>
        <dbReference type="RuleBase" id="RU363032"/>
    </source>
</evidence>
<keyword evidence="4" id="KW-1003">Cell membrane</keyword>
<name>A0ABT0D8B1_9HYPH</name>
<comment type="subcellular location">
    <subcellularLocation>
        <location evidence="1">Cell inner membrane</location>
        <topology evidence="1">Multi-pass membrane protein</topology>
    </subcellularLocation>
    <subcellularLocation>
        <location evidence="9">Cell membrane</location>
        <topology evidence="9">Multi-pass membrane protein</topology>
    </subcellularLocation>
</comment>